<dbReference type="EMBL" id="BMKQ01000001">
    <property type="protein sequence ID" value="GGF49869.1"/>
    <property type="molecule type" value="Genomic_DNA"/>
</dbReference>
<dbReference type="InterPro" id="IPR036390">
    <property type="entry name" value="WH_DNA-bd_sf"/>
</dbReference>
<dbReference type="RefSeq" id="WP_188780052.1">
    <property type="nucleotide sequence ID" value="NZ_BMKQ01000001.1"/>
</dbReference>
<dbReference type="InterPro" id="IPR036388">
    <property type="entry name" value="WH-like_DNA-bd_sf"/>
</dbReference>
<sequence length="215" mass="24123">MAATKSTEAYSRVRRDIVSGVIPANVTIDEAELGRRYGLGRTPIREALKQLRNDQLLVWPDRRSPYVPEIGVGQVRSLYEARTMFETQTAAVAAERITDTEAESLDRLVAEEADLVARGMPYEAVEVDLQFHRGVAEATGNTFLVDASTRINVCALRIWHDMIATEEMLATEHADIVEALRRHDGDGAADAARRHIANAYERYIRMTSRIPSRTR</sequence>
<keyword evidence="2" id="KW-0238">DNA-binding</keyword>
<dbReference type="Pfam" id="PF07729">
    <property type="entry name" value="FCD"/>
    <property type="match status" value="1"/>
</dbReference>
<keyword evidence="6" id="KW-1185">Reference proteome</keyword>
<evidence type="ECO:0000259" key="4">
    <source>
        <dbReference type="PROSITE" id="PS50949"/>
    </source>
</evidence>
<keyword evidence="3" id="KW-0804">Transcription</keyword>
<evidence type="ECO:0000313" key="5">
    <source>
        <dbReference type="EMBL" id="GGF49869.1"/>
    </source>
</evidence>
<dbReference type="PANTHER" id="PTHR43537">
    <property type="entry name" value="TRANSCRIPTIONAL REGULATOR, GNTR FAMILY"/>
    <property type="match status" value="1"/>
</dbReference>
<comment type="caution">
    <text evidence="5">The sequence shown here is derived from an EMBL/GenBank/DDBJ whole genome shotgun (WGS) entry which is preliminary data.</text>
</comment>
<accession>A0A917BKQ8</accession>
<dbReference type="SMART" id="SM00895">
    <property type="entry name" value="FCD"/>
    <property type="match status" value="1"/>
</dbReference>
<reference evidence="5" key="2">
    <citation type="submission" date="2020-09" db="EMBL/GenBank/DDBJ databases">
        <authorList>
            <person name="Sun Q."/>
            <person name="Zhou Y."/>
        </authorList>
    </citation>
    <scope>NUCLEOTIDE SEQUENCE</scope>
    <source>
        <strain evidence="5">CGMCC 1.16067</strain>
    </source>
</reference>
<evidence type="ECO:0000256" key="2">
    <source>
        <dbReference type="ARBA" id="ARBA00023125"/>
    </source>
</evidence>
<dbReference type="SMART" id="SM00345">
    <property type="entry name" value="HTH_GNTR"/>
    <property type="match status" value="1"/>
</dbReference>
<dbReference type="SUPFAM" id="SSF48008">
    <property type="entry name" value="GntR ligand-binding domain-like"/>
    <property type="match status" value="1"/>
</dbReference>
<name>A0A917BKQ8_9ACTN</name>
<evidence type="ECO:0000256" key="3">
    <source>
        <dbReference type="ARBA" id="ARBA00023163"/>
    </source>
</evidence>
<dbReference type="InterPro" id="IPR000524">
    <property type="entry name" value="Tscrpt_reg_HTH_GntR"/>
</dbReference>
<evidence type="ECO:0000256" key="1">
    <source>
        <dbReference type="ARBA" id="ARBA00023015"/>
    </source>
</evidence>
<gene>
    <name evidence="5" type="ORF">GCM10011519_24820</name>
</gene>
<dbReference type="Proteomes" id="UP000649179">
    <property type="component" value="Unassembled WGS sequence"/>
</dbReference>
<evidence type="ECO:0000313" key="6">
    <source>
        <dbReference type="Proteomes" id="UP000649179"/>
    </source>
</evidence>
<proteinExistence type="predicted"/>
<dbReference type="GO" id="GO:0003677">
    <property type="term" value="F:DNA binding"/>
    <property type="evidence" value="ECO:0007669"/>
    <property type="project" value="UniProtKB-KW"/>
</dbReference>
<dbReference type="InterPro" id="IPR011711">
    <property type="entry name" value="GntR_C"/>
</dbReference>
<dbReference type="Gene3D" id="1.10.10.10">
    <property type="entry name" value="Winged helix-like DNA-binding domain superfamily/Winged helix DNA-binding domain"/>
    <property type="match status" value="1"/>
</dbReference>
<organism evidence="5 6">
    <name type="scientific">Marmoricola endophyticus</name>
    <dbReference type="NCBI Taxonomy" id="2040280"/>
    <lineage>
        <taxon>Bacteria</taxon>
        <taxon>Bacillati</taxon>
        <taxon>Actinomycetota</taxon>
        <taxon>Actinomycetes</taxon>
        <taxon>Propionibacteriales</taxon>
        <taxon>Nocardioidaceae</taxon>
        <taxon>Marmoricola</taxon>
    </lineage>
</organism>
<dbReference type="InterPro" id="IPR008920">
    <property type="entry name" value="TF_FadR/GntR_C"/>
</dbReference>
<dbReference type="AlphaFoldDB" id="A0A917BKQ8"/>
<dbReference type="SUPFAM" id="SSF46785">
    <property type="entry name" value="Winged helix' DNA-binding domain"/>
    <property type="match status" value="1"/>
</dbReference>
<dbReference type="GO" id="GO:0003700">
    <property type="term" value="F:DNA-binding transcription factor activity"/>
    <property type="evidence" value="ECO:0007669"/>
    <property type="project" value="InterPro"/>
</dbReference>
<protein>
    <submittedName>
        <fullName evidence="5">GntR family transcriptional regulator</fullName>
    </submittedName>
</protein>
<reference evidence="5" key="1">
    <citation type="journal article" date="2014" name="Int. J. Syst. Evol. Microbiol.">
        <title>Complete genome sequence of Corynebacterium casei LMG S-19264T (=DSM 44701T), isolated from a smear-ripened cheese.</title>
        <authorList>
            <consortium name="US DOE Joint Genome Institute (JGI-PGF)"/>
            <person name="Walter F."/>
            <person name="Albersmeier A."/>
            <person name="Kalinowski J."/>
            <person name="Ruckert C."/>
        </authorList>
    </citation>
    <scope>NUCLEOTIDE SEQUENCE</scope>
    <source>
        <strain evidence="5">CGMCC 1.16067</strain>
    </source>
</reference>
<dbReference type="Pfam" id="PF00392">
    <property type="entry name" value="GntR"/>
    <property type="match status" value="1"/>
</dbReference>
<feature type="domain" description="HTH gntR-type" evidence="4">
    <location>
        <begin position="3"/>
        <end position="70"/>
    </location>
</feature>
<dbReference type="PANTHER" id="PTHR43537:SF24">
    <property type="entry name" value="GLUCONATE OPERON TRANSCRIPTIONAL REPRESSOR"/>
    <property type="match status" value="1"/>
</dbReference>
<keyword evidence="1" id="KW-0805">Transcription regulation</keyword>
<dbReference type="PROSITE" id="PS50949">
    <property type="entry name" value="HTH_GNTR"/>
    <property type="match status" value="1"/>
</dbReference>
<dbReference type="Gene3D" id="1.20.120.530">
    <property type="entry name" value="GntR ligand-binding domain-like"/>
    <property type="match status" value="1"/>
</dbReference>